<dbReference type="RefSeq" id="WP_165189766.1">
    <property type="nucleotide sequence ID" value="NZ_LR699555.1"/>
</dbReference>
<keyword evidence="2" id="KW-0012">Acyltransferase</keyword>
<dbReference type="PANTHER" id="PTHR43877">
    <property type="entry name" value="AMINOALKYLPHOSPHONATE N-ACETYLTRANSFERASE-RELATED-RELATED"/>
    <property type="match status" value="1"/>
</dbReference>
<dbReference type="InterPro" id="IPR000182">
    <property type="entry name" value="GNAT_dom"/>
</dbReference>
<dbReference type="GO" id="GO:0016747">
    <property type="term" value="F:acyltransferase activity, transferring groups other than amino-acyl groups"/>
    <property type="evidence" value="ECO:0007669"/>
    <property type="project" value="InterPro"/>
</dbReference>
<proteinExistence type="predicted"/>
<dbReference type="CDD" id="cd04301">
    <property type="entry name" value="NAT_SF"/>
    <property type="match status" value="1"/>
</dbReference>
<dbReference type="InterPro" id="IPR016181">
    <property type="entry name" value="Acyl_CoA_acyltransferase"/>
</dbReference>
<organism evidence="4 5">
    <name type="scientific">Paraburkholderia dioscoreae</name>
    <dbReference type="NCBI Taxonomy" id="2604047"/>
    <lineage>
        <taxon>Bacteria</taxon>
        <taxon>Pseudomonadati</taxon>
        <taxon>Pseudomonadota</taxon>
        <taxon>Betaproteobacteria</taxon>
        <taxon>Burkholderiales</taxon>
        <taxon>Burkholderiaceae</taxon>
        <taxon>Paraburkholderia</taxon>
    </lineage>
</organism>
<accession>A0A5Q4ZQH3</accession>
<dbReference type="SUPFAM" id="SSF55729">
    <property type="entry name" value="Acyl-CoA N-acyltransferases (Nat)"/>
    <property type="match status" value="1"/>
</dbReference>
<dbReference type="EMBL" id="LR699555">
    <property type="protein sequence ID" value="VVD30850.1"/>
    <property type="molecule type" value="Genomic_DNA"/>
</dbReference>
<dbReference type="Proteomes" id="UP000325811">
    <property type="component" value="Plasmid pI"/>
</dbReference>
<evidence type="ECO:0000313" key="4">
    <source>
        <dbReference type="EMBL" id="VVD30850.1"/>
    </source>
</evidence>
<protein>
    <submittedName>
        <fullName evidence="4">GCN5-related N-acetyltransferase</fullName>
    </submittedName>
</protein>
<keyword evidence="5" id="KW-1185">Reference proteome</keyword>
<dbReference type="Gene3D" id="3.40.630.30">
    <property type="match status" value="1"/>
</dbReference>
<sequence length="144" mass="15265">MKIRAARSDDLDVIKALLAENELPVDDVDAALLVDFLVAEDVSGRIVGSVGLERVGTDALLRSLAVVQTSRNAGLGGRLLAHAENLARASGISELWLLTTTAADFFPRAGYVTVNRSSASTRLQASTQFAQLCPASAVCMMKTF</sequence>
<reference evidence="4 5" key="1">
    <citation type="submission" date="2019-08" db="EMBL/GenBank/DDBJ databases">
        <authorList>
            <person name="Herpell B J."/>
        </authorList>
    </citation>
    <scope>NUCLEOTIDE SEQUENCE [LARGE SCALE GENOMIC DNA]</scope>
    <source>
        <strain evidence="5">Msb3</strain>
        <plasmid evidence="4 5">pI</plasmid>
    </source>
</reference>
<keyword evidence="4" id="KW-0614">Plasmid</keyword>
<evidence type="ECO:0000256" key="2">
    <source>
        <dbReference type="ARBA" id="ARBA00023315"/>
    </source>
</evidence>
<evidence type="ECO:0000256" key="1">
    <source>
        <dbReference type="ARBA" id="ARBA00022679"/>
    </source>
</evidence>
<dbReference type="InterPro" id="IPR050832">
    <property type="entry name" value="Bact_Acetyltransf"/>
</dbReference>
<gene>
    <name evidence="4" type="ORF">PDMSB3_0014</name>
</gene>
<dbReference type="AlphaFoldDB" id="A0A5Q4ZQH3"/>
<dbReference type="NCBIfam" id="NF040501">
    <property type="entry name" value="resist_ArsN2"/>
    <property type="match status" value="1"/>
</dbReference>
<evidence type="ECO:0000313" key="5">
    <source>
        <dbReference type="Proteomes" id="UP000325811"/>
    </source>
</evidence>
<dbReference type="PROSITE" id="PS51186">
    <property type="entry name" value="GNAT"/>
    <property type="match status" value="1"/>
</dbReference>
<dbReference type="PANTHER" id="PTHR43877:SF2">
    <property type="entry name" value="AMINOALKYLPHOSPHONATE N-ACETYLTRANSFERASE-RELATED"/>
    <property type="match status" value="1"/>
</dbReference>
<geneLocation type="plasmid" evidence="4 5">
    <name>pI</name>
</geneLocation>
<keyword evidence="1 4" id="KW-0808">Transferase</keyword>
<name>A0A5Q4ZQH3_9BURK</name>
<evidence type="ECO:0000259" key="3">
    <source>
        <dbReference type="PROSITE" id="PS51186"/>
    </source>
</evidence>
<feature type="domain" description="N-acetyltransferase" evidence="3">
    <location>
        <begin position="1"/>
        <end position="144"/>
    </location>
</feature>
<dbReference type="Pfam" id="PF13508">
    <property type="entry name" value="Acetyltransf_7"/>
    <property type="match status" value="1"/>
</dbReference>
<dbReference type="KEGG" id="pdio:PDMSB3_0014.2"/>